<evidence type="ECO:0000313" key="2">
    <source>
        <dbReference type="Proteomes" id="UP000321089"/>
    </source>
</evidence>
<dbReference type="Proteomes" id="UP000321089">
    <property type="component" value="Unassembled WGS sequence"/>
</dbReference>
<name>A0A512TT06_CLOBU</name>
<organism evidence="1 2">
    <name type="scientific">Clostridium butyricum</name>
    <dbReference type="NCBI Taxonomy" id="1492"/>
    <lineage>
        <taxon>Bacteria</taxon>
        <taxon>Bacillati</taxon>
        <taxon>Bacillota</taxon>
        <taxon>Clostridia</taxon>
        <taxon>Eubacteriales</taxon>
        <taxon>Clostridiaceae</taxon>
        <taxon>Clostridium</taxon>
    </lineage>
</organism>
<reference evidence="1 2" key="1">
    <citation type="submission" date="2019-07" db="EMBL/GenBank/DDBJ databases">
        <title>Whole genome shotgun sequence of Clostridium butyricum NBRC 3858.</title>
        <authorList>
            <person name="Hosoyama A."/>
            <person name="Uohara A."/>
            <person name="Ohji S."/>
            <person name="Ichikawa N."/>
        </authorList>
    </citation>
    <scope>NUCLEOTIDE SEQUENCE [LARGE SCALE GENOMIC DNA]</scope>
    <source>
        <strain evidence="1 2">NBRC 3858</strain>
    </source>
</reference>
<gene>
    <name evidence="1" type="ORF">CBU02nite_39130</name>
</gene>
<comment type="caution">
    <text evidence="1">The sequence shown here is derived from an EMBL/GenBank/DDBJ whole genome shotgun (WGS) entry which is preliminary data.</text>
</comment>
<protein>
    <recommendedName>
        <fullName evidence="3">Helix-turn-helix domain-containing protein</fullName>
    </recommendedName>
</protein>
<evidence type="ECO:0008006" key="3">
    <source>
        <dbReference type="Google" id="ProtNLM"/>
    </source>
</evidence>
<proteinExistence type="predicted"/>
<dbReference type="AlphaFoldDB" id="A0A512TT06"/>
<dbReference type="RefSeq" id="WP_146869371.1">
    <property type="nucleotide sequence ID" value="NZ_BKBC01000111.1"/>
</dbReference>
<dbReference type="EMBL" id="BKBC01000111">
    <property type="protein sequence ID" value="GEQ23407.1"/>
    <property type="molecule type" value="Genomic_DNA"/>
</dbReference>
<accession>A0A512TT06</accession>
<dbReference type="Pfam" id="PF13730">
    <property type="entry name" value="HTH_36"/>
    <property type="match status" value="1"/>
</dbReference>
<evidence type="ECO:0000313" key="1">
    <source>
        <dbReference type="EMBL" id="GEQ23407.1"/>
    </source>
</evidence>
<sequence>MDKNNNYTNSELHKKLIKEYESYIEYCIKNLSESFFVIYCNLGELLSDISNDSLKLYLYLGFNLNEKGFLKKDETVICKDICLKQNKLKKCLNELKNKHFIDINEDDGTIYFNNKYCYYGTQLKELFKTRKTCKDAMAFFIILKKFMDYFNCLSSGAIKLYTYFGIYMDKKKGAFFRDLDTIADDLNVSKRSISKWFKELEIIGIIKRQQLTLNKSSYTYMIPLIDMENESTCNVPNLENQTFNPWLLEPSNYKSEENQEYNQGF</sequence>